<dbReference type="EMBL" id="CABVIK010000005">
    <property type="protein sequence ID" value="VVO80113.1"/>
    <property type="molecule type" value="Genomic_DNA"/>
</dbReference>
<gene>
    <name evidence="1" type="ORF">PS870_01749</name>
</gene>
<name>A0A5E7JAD8_PSEFL</name>
<dbReference type="AlphaFoldDB" id="A0A5E7JAD8"/>
<accession>A0A5E7JAD8</accession>
<reference evidence="1 2" key="1">
    <citation type="submission" date="2019-09" db="EMBL/GenBank/DDBJ databases">
        <authorList>
            <person name="Chandra G."/>
            <person name="Truman W A."/>
        </authorList>
    </citation>
    <scope>NUCLEOTIDE SEQUENCE [LARGE SCALE GENOMIC DNA]</scope>
    <source>
        <strain evidence="1">PS870</strain>
    </source>
</reference>
<evidence type="ECO:0000313" key="1">
    <source>
        <dbReference type="EMBL" id="VVO80113.1"/>
    </source>
</evidence>
<evidence type="ECO:0008006" key="3">
    <source>
        <dbReference type="Google" id="ProtNLM"/>
    </source>
</evidence>
<protein>
    <recommendedName>
        <fullName evidence="3">Tail fiber protein</fullName>
    </recommendedName>
</protein>
<sequence>MPWYKTGTVSVAQNSNAVIGTGTAFIANGRVGDAFLGPDGGWHEVTNIASDTAISIDPPYQGANNAAGAYALAPMQGYVKDSADALRTLVNTYGAQLAALGTTGNYEVLPVSKGGTGIADLSGFIQGLLNDADAATARQTLVAAKSGANSDITALTALSTALSLAQGGTGGTTALDARTSLGLGSASVANVNGTQASGALFTYISNAAGEAWQFASGQMISIRTTSYASIAITTAAGSMFSSSGTMPILGYAAPFISAPVVHINIRGANSMAWHTISVPGTTSDGPSIYILSPTSFTGSIIQYQIAIGRWK</sequence>
<proteinExistence type="predicted"/>
<evidence type="ECO:0000313" key="2">
    <source>
        <dbReference type="Proteomes" id="UP000349468"/>
    </source>
</evidence>
<organism evidence="1 2">
    <name type="scientific">Pseudomonas fluorescens</name>
    <dbReference type="NCBI Taxonomy" id="294"/>
    <lineage>
        <taxon>Bacteria</taxon>
        <taxon>Pseudomonadati</taxon>
        <taxon>Pseudomonadota</taxon>
        <taxon>Gammaproteobacteria</taxon>
        <taxon>Pseudomonadales</taxon>
        <taxon>Pseudomonadaceae</taxon>
        <taxon>Pseudomonas</taxon>
    </lineage>
</organism>
<dbReference type="Proteomes" id="UP000349468">
    <property type="component" value="Unassembled WGS sequence"/>
</dbReference>